<gene>
    <name evidence="2" type="ORF">FGO68_gene6942</name>
</gene>
<dbReference type="AlphaFoldDB" id="A0A8J8P257"/>
<accession>A0A8J8P257</accession>
<feature type="compositionally biased region" description="Polar residues" evidence="1">
    <location>
        <begin position="166"/>
        <end position="196"/>
    </location>
</feature>
<name>A0A8J8P257_HALGN</name>
<feature type="compositionally biased region" description="Polar residues" evidence="1">
    <location>
        <begin position="289"/>
        <end position="298"/>
    </location>
</feature>
<comment type="caution">
    <text evidence="2">The sequence shown here is derived from an EMBL/GenBank/DDBJ whole genome shotgun (WGS) entry which is preliminary data.</text>
</comment>
<keyword evidence="3" id="KW-1185">Reference proteome</keyword>
<reference evidence="2" key="1">
    <citation type="submission" date="2019-06" db="EMBL/GenBank/DDBJ databases">
        <authorList>
            <person name="Zheng W."/>
        </authorList>
    </citation>
    <scope>NUCLEOTIDE SEQUENCE</scope>
    <source>
        <strain evidence="2">QDHG01</strain>
    </source>
</reference>
<feature type="compositionally biased region" description="Polar residues" evidence="1">
    <location>
        <begin position="208"/>
        <end position="223"/>
    </location>
</feature>
<proteinExistence type="predicted"/>
<evidence type="ECO:0000313" key="2">
    <source>
        <dbReference type="EMBL" id="TNV85722.1"/>
    </source>
</evidence>
<sequence length="434" mass="47862">MMVSVESQTQIDLIQAEKGSNILLLGKRKDPPQLLTSQMSGHFQVLERSQSIVSQSGGSLRAAKILEKSAKVQNQLQTQQSQLNQLSQIPSQKQGFELITAKISQTQSVQLTEEPINQSFTQQADVVYNLDKNGMKSEMKSQITHLNDKTVTTNGDSLEMPESPPTAGQTPPSGKVSLQQGLQLQPQMSITSTKSRQTTEAERKQLVRQMSIQSQSQAGVTTQNKSRVFMNQMSTKFTAKRPKAHKTNIVQTQQSFGQDLLMIQKAATGPANLIGSRLAKQRLAQQVSEDIVPSQSDPSPCFNGNRAASNSEDRESKFDNDDYLCTESFDGTSQQLKIIDGDGGEVKQIDENSAFNILFNNDSMKSMPVLAKQSSMASQIQTAFKFSLNQQQVKQNVAVPPLYKKTTNHMSGAFKLVHNRASAQQQSAGQQHQR</sequence>
<dbReference type="EMBL" id="RRYP01001600">
    <property type="protein sequence ID" value="TNV85722.1"/>
    <property type="molecule type" value="Genomic_DNA"/>
</dbReference>
<protein>
    <submittedName>
        <fullName evidence="2">Uncharacterized protein</fullName>
    </submittedName>
</protein>
<evidence type="ECO:0000313" key="3">
    <source>
        <dbReference type="Proteomes" id="UP000785679"/>
    </source>
</evidence>
<feature type="region of interest" description="Disordered" evidence="1">
    <location>
        <begin position="140"/>
        <end position="223"/>
    </location>
</feature>
<feature type="region of interest" description="Disordered" evidence="1">
    <location>
        <begin position="289"/>
        <end position="318"/>
    </location>
</feature>
<feature type="compositionally biased region" description="Polar residues" evidence="1">
    <location>
        <begin position="140"/>
        <end position="156"/>
    </location>
</feature>
<evidence type="ECO:0000256" key="1">
    <source>
        <dbReference type="SAM" id="MobiDB-lite"/>
    </source>
</evidence>
<dbReference type="Proteomes" id="UP000785679">
    <property type="component" value="Unassembled WGS sequence"/>
</dbReference>
<organism evidence="2 3">
    <name type="scientific">Halteria grandinella</name>
    <dbReference type="NCBI Taxonomy" id="5974"/>
    <lineage>
        <taxon>Eukaryota</taxon>
        <taxon>Sar</taxon>
        <taxon>Alveolata</taxon>
        <taxon>Ciliophora</taxon>
        <taxon>Intramacronucleata</taxon>
        <taxon>Spirotrichea</taxon>
        <taxon>Stichotrichia</taxon>
        <taxon>Sporadotrichida</taxon>
        <taxon>Halteriidae</taxon>
        <taxon>Halteria</taxon>
    </lineage>
</organism>